<dbReference type="InterPro" id="IPR027443">
    <property type="entry name" value="IPNS-like_sf"/>
</dbReference>
<name>F2D8P6_HORVV</name>
<feature type="compositionally biased region" description="Basic and acidic residues" evidence="1">
    <location>
        <begin position="52"/>
        <end position="65"/>
    </location>
</feature>
<feature type="region of interest" description="Disordered" evidence="1">
    <location>
        <begin position="5"/>
        <end position="75"/>
    </location>
</feature>
<evidence type="ECO:0000259" key="2">
    <source>
        <dbReference type="Pfam" id="PF03171"/>
    </source>
</evidence>
<reference evidence="3" key="1">
    <citation type="journal article" date="2011" name="Plant Physiol.">
        <title>Comprehensive sequence analysis of 24,783 barley full-length cDNAs derived from 12 clone libraries.</title>
        <authorList>
            <person name="Matsumoto T."/>
            <person name="Tanaka T."/>
            <person name="Sakai H."/>
            <person name="Amano N."/>
            <person name="Kanamori H."/>
            <person name="Kurita K."/>
            <person name="Kikuta A."/>
            <person name="Kamiya K."/>
            <person name="Yamamoto M."/>
            <person name="Ikawa H."/>
            <person name="Fujii N."/>
            <person name="Hori K."/>
            <person name="Itoh T."/>
            <person name="Sato K."/>
        </authorList>
    </citation>
    <scope>NUCLEOTIDE SEQUENCE</scope>
    <source>
        <tissue evidence="3">Shoot</tissue>
    </source>
</reference>
<dbReference type="Pfam" id="PF03171">
    <property type="entry name" value="2OG-FeII_Oxy"/>
    <property type="match status" value="1"/>
</dbReference>
<organism evidence="3">
    <name type="scientific">Hordeum vulgare subsp. vulgare</name>
    <name type="common">Domesticated barley</name>
    <dbReference type="NCBI Taxonomy" id="112509"/>
    <lineage>
        <taxon>Eukaryota</taxon>
        <taxon>Viridiplantae</taxon>
        <taxon>Streptophyta</taxon>
        <taxon>Embryophyta</taxon>
        <taxon>Tracheophyta</taxon>
        <taxon>Spermatophyta</taxon>
        <taxon>Magnoliopsida</taxon>
        <taxon>Liliopsida</taxon>
        <taxon>Poales</taxon>
        <taxon>Poaceae</taxon>
        <taxon>BOP clade</taxon>
        <taxon>Pooideae</taxon>
        <taxon>Triticodae</taxon>
        <taxon>Triticeae</taxon>
        <taxon>Hordeinae</taxon>
        <taxon>Hordeum</taxon>
    </lineage>
</organism>
<evidence type="ECO:0000256" key="1">
    <source>
        <dbReference type="SAM" id="MobiDB-lite"/>
    </source>
</evidence>
<feature type="non-terminal residue" evidence="3">
    <location>
        <position position="1"/>
    </location>
</feature>
<feature type="domain" description="Isopenicillin N synthase-like Fe(2+) 2OG dioxygenase" evidence="2">
    <location>
        <begin position="102"/>
        <end position="135"/>
    </location>
</feature>
<dbReference type="SUPFAM" id="SSF51197">
    <property type="entry name" value="Clavaminate synthase-like"/>
    <property type="match status" value="1"/>
</dbReference>
<protein>
    <submittedName>
        <fullName evidence="3">Predicted protein</fullName>
    </submittedName>
</protein>
<dbReference type="AlphaFoldDB" id="F2D8P6"/>
<sequence>CVRVRGAGLLQGDRPRGAAGARARRGGGRGGVLRAAAGREGGRRRPAARVRQQADRRLRRPRVDRVPPAGRHPRRRAARRLLRVLDIAVRGRRRGVVVRAPLPLTVLTNGRFSSVKHRVVVSSERPRVSMIFFGGPPMGERLAPLRQLLGDGGRSKYREFTWKEYKSSTHKGRLATV</sequence>
<evidence type="ECO:0000313" key="3">
    <source>
        <dbReference type="EMBL" id="BAJ91467.1"/>
    </source>
</evidence>
<dbReference type="InterPro" id="IPR050231">
    <property type="entry name" value="Iron_ascorbate_oxido_reductase"/>
</dbReference>
<proteinExistence type="evidence at transcript level"/>
<dbReference type="PANTHER" id="PTHR47990">
    <property type="entry name" value="2-OXOGLUTARATE (2OG) AND FE(II)-DEPENDENT OXYGENASE SUPERFAMILY PROTEIN-RELATED"/>
    <property type="match status" value="1"/>
</dbReference>
<dbReference type="EMBL" id="AK360258">
    <property type="protein sequence ID" value="BAJ91467.1"/>
    <property type="molecule type" value="mRNA"/>
</dbReference>
<dbReference type="InterPro" id="IPR044861">
    <property type="entry name" value="IPNS-like_FE2OG_OXY"/>
</dbReference>
<accession>F2D8P6</accession>
<dbReference type="Gene3D" id="2.60.120.330">
    <property type="entry name" value="B-lactam Antibiotic, Isopenicillin N Synthase, Chain"/>
    <property type="match status" value="1"/>
</dbReference>